<organism evidence="3 4">
    <name type="scientific">Phtheirospermum japonicum</name>
    <dbReference type="NCBI Taxonomy" id="374723"/>
    <lineage>
        <taxon>Eukaryota</taxon>
        <taxon>Viridiplantae</taxon>
        <taxon>Streptophyta</taxon>
        <taxon>Embryophyta</taxon>
        <taxon>Tracheophyta</taxon>
        <taxon>Spermatophyta</taxon>
        <taxon>Magnoliopsida</taxon>
        <taxon>eudicotyledons</taxon>
        <taxon>Gunneridae</taxon>
        <taxon>Pentapetalae</taxon>
        <taxon>asterids</taxon>
        <taxon>lamiids</taxon>
        <taxon>Lamiales</taxon>
        <taxon>Orobanchaceae</taxon>
        <taxon>Orobanchaceae incertae sedis</taxon>
        <taxon>Phtheirospermum</taxon>
    </lineage>
</organism>
<comment type="caution">
    <text evidence="3">The sequence shown here is derived from an EMBL/GenBank/DDBJ whole genome shotgun (WGS) entry which is preliminary data.</text>
</comment>
<dbReference type="Proteomes" id="UP000653305">
    <property type="component" value="Unassembled WGS sequence"/>
</dbReference>
<keyword evidence="2" id="KW-0698">rRNA processing</keyword>
<dbReference type="AlphaFoldDB" id="A0A830DBL1"/>
<dbReference type="PANTHER" id="PTHR21250">
    <property type="entry name" value="PRE-RRNA-PROCESSING PROTEIN TSR2 HOMOLOG"/>
    <property type="match status" value="1"/>
</dbReference>
<gene>
    <name evidence="3" type="ORF">PHJA_002745500</name>
</gene>
<evidence type="ECO:0000256" key="2">
    <source>
        <dbReference type="ARBA" id="ARBA00022552"/>
    </source>
</evidence>
<dbReference type="GO" id="GO:0006364">
    <property type="term" value="P:rRNA processing"/>
    <property type="evidence" value="ECO:0007669"/>
    <property type="project" value="UniProtKB-KW"/>
</dbReference>
<comment type="similarity">
    <text evidence="1">Belongs to the TSR2 family.</text>
</comment>
<evidence type="ECO:0000313" key="4">
    <source>
        <dbReference type="Proteomes" id="UP000653305"/>
    </source>
</evidence>
<evidence type="ECO:0000313" key="3">
    <source>
        <dbReference type="EMBL" id="GFQ06015.1"/>
    </source>
</evidence>
<keyword evidence="4" id="KW-1185">Reference proteome</keyword>
<name>A0A830DBL1_9LAMI</name>
<sequence>MYVENKWDGRDFHLKSQQQHSLFHRHTQSKEQVYIHDIKDILEEFMLQNTEIGDGNIEEIVEKMMVMREECL</sequence>
<accession>A0A830DBL1</accession>
<dbReference type="OrthoDB" id="912026at2759"/>
<proteinExistence type="inferred from homology"/>
<reference evidence="3" key="1">
    <citation type="submission" date="2020-07" db="EMBL/GenBank/DDBJ databases">
        <title>Ethylene signaling mediates host invasion by parasitic plants.</title>
        <authorList>
            <person name="Yoshida S."/>
        </authorList>
    </citation>
    <scope>NUCLEOTIDE SEQUENCE</scope>
    <source>
        <strain evidence="3">Okayama</strain>
    </source>
</reference>
<protein>
    <submittedName>
        <fullName evidence="3">Uncharacterized protein</fullName>
    </submittedName>
</protein>
<dbReference type="InterPro" id="IPR019398">
    <property type="entry name" value="Pre-rRNA_process_TSR2"/>
</dbReference>
<dbReference type="EMBL" id="BMAC01001144">
    <property type="protein sequence ID" value="GFQ06015.1"/>
    <property type="molecule type" value="Genomic_DNA"/>
</dbReference>
<evidence type="ECO:0000256" key="1">
    <source>
        <dbReference type="ARBA" id="ARBA00006524"/>
    </source>
</evidence>